<dbReference type="GO" id="GO:0004553">
    <property type="term" value="F:hydrolase activity, hydrolyzing O-glycosyl compounds"/>
    <property type="evidence" value="ECO:0007669"/>
    <property type="project" value="InterPro"/>
</dbReference>
<comment type="caution">
    <text evidence="7">The sequence shown here is derived from an EMBL/GenBank/DDBJ whole genome shotgun (WGS) entry which is preliminary data.</text>
</comment>
<evidence type="ECO:0000313" key="8">
    <source>
        <dbReference type="Proteomes" id="UP000177659"/>
    </source>
</evidence>
<sequence length="386" mass="43387">MKKLFAFSFFFVLFLATPLLSSAAPIYAPFEVSGWIPYWRTELGTTDTAKHFGSVIEVNPFVYTLRSDGTLLDNGKINEEPWTSFVKSAKENRVRIIPTVMTSNSALVDSILRSPERRTAHIKVLVDTVYKNGFDGIDIDYEGKYASTRPYFSLFLKELYAAIGNRWVMCTIESRTPDKDRFNVIPPNIEFANDLKEINKYCDRVRVMAYDQQSIDLRLNDSTPGPYSPVADTRWVEKVINLMAKDISKKKLVIGVPTYGYEYEVTAYSNAFTYDLLWSFNPGYAIPIAESLGIAPTRNAAGEISFAYVPTTTPSAIPNSPHVPLIAQALAAGFNSNYTFRMMWWSDAQAIADKIKLAKKLGVRGVAIFKLDGGQDPNIWGILPKR</sequence>
<dbReference type="PROSITE" id="PS01095">
    <property type="entry name" value="GH18_1"/>
    <property type="match status" value="1"/>
</dbReference>
<evidence type="ECO:0000259" key="6">
    <source>
        <dbReference type="PROSITE" id="PS51910"/>
    </source>
</evidence>
<proteinExistence type="inferred from homology"/>
<evidence type="ECO:0000256" key="3">
    <source>
        <dbReference type="RuleBase" id="RU000489"/>
    </source>
</evidence>
<dbReference type="GO" id="GO:0005975">
    <property type="term" value="P:carbohydrate metabolic process"/>
    <property type="evidence" value="ECO:0007669"/>
    <property type="project" value="InterPro"/>
</dbReference>
<keyword evidence="1 3" id="KW-0378">Hydrolase</keyword>
<keyword evidence="5" id="KW-0732">Signal</keyword>
<accession>A0A1F6D1W4</accession>
<dbReference type="PROSITE" id="PS51910">
    <property type="entry name" value="GH18_2"/>
    <property type="match status" value="1"/>
</dbReference>
<dbReference type="InterPro" id="IPR001223">
    <property type="entry name" value="Glyco_hydro18_cat"/>
</dbReference>
<feature type="signal peptide" evidence="5">
    <location>
        <begin position="1"/>
        <end position="23"/>
    </location>
</feature>
<dbReference type="InterPro" id="IPR011583">
    <property type="entry name" value="Chitinase_II/V-like_cat"/>
</dbReference>
<reference evidence="7 8" key="1">
    <citation type="journal article" date="2016" name="Nat. Commun.">
        <title>Thousands of microbial genomes shed light on interconnected biogeochemical processes in an aquifer system.</title>
        <authorList>
            <person name="Anantharaman K."/>
            <person name="Brown C.T."/>
            <person name="Hug L.A."/>
            <person name="Sharon I."/>
            <person name="Castelle C.J."/>
            <person name="Probst A.J."/>
            <person name="Thomas B.C."/>
            <person name="Singh A."/>
            <person name="Wilkins M.J."/>
            <person name="Karaoz U."/>
            <person name="Brodie E.L."/>
            <person name="Williams K.H."/>
            <person name="Hubbard S.S."/>
            <person name="Banfield J.F."/>
        </authorList>
    </citation>
    <scope>NUCLEOTIDE SEQUENCE [LARGE SCALE GENOMIC DNA]</scope>
</reference>
<dbReference type="AlphaFoldDB" id="A0A1F6D1W4"/>
<name>A0A1F6D1W4_9BACT</name>
<dbReference type="PANTHER" id="PTHR46066:SF2">
    <property type="entry name" value="CHITINASE DOMAIN-CONTAINING PROTEIN 1"/>
    <property type="match status" value="1"/>
</dbReference>
<dbReference type="Pfam" id="PF00704">
    <property type="entry name" value="Glyco_hydro_18"/>
    <property type="match status" value="1"/>
</dbReference>
<keyword evidence="2 3" id="KW-0326">Glycosidase</keyword>
<dbReference type="Gene3D" id="3.20.20.80">
    <property type="entry name" value="Glycosidases"/>
    <property type="match status" value="1"/>
</dbReference>
<dbReference type="InterPro" id="IPR029070">
    <property type="entry name" value="Chitinase_insertion_sf"/>
</dbReference>
<gene>
    <name evidence="7" type="ORF">A3D62_03250</name>
</gene>
<evidence type="ECO:0000256" key="4">
    <source>
        <dbReference type="RuleBase" id="RU004453"/>
    </source>
</evidence>
<dbReference type="SUPFAM" id="SSF51445">
    <property type="entry name" value="(Trans)glycosidases"/>
    <property type="match status" value="1"/>
</dbReference>
<dbReference type="Proteomes" id="UP000177659">
    <property type="component" value="Unassembled WGS sequence"/>
</dbReference>
<dbReference type="Gene3D" id="3.10.50.10">
    <property type="match status" value="1"/>
</dbReference>
<feature type="chain" id="PRO_5009523649" description="GH18 domain-containing protein" evidence="5">
    <location>
        <begin position="24"/>
        <end position="386"/>
    </location>
</feature>
<evidence type="ECO:0000256" key="2">
    <source>
        <dbReference type="ARBA" id="ARBA00023295"/>
    </source>
</evidence>
<evidence type="ECO:0000256" key="1">
    <source>
        <dbReference type="ARBA" id="ARBA00022801"/>
    </source>
</evidence>
<evidence type="ECO:0000313" key="7">
    <source>
        <dbReference type="EMBL" id="OGG55032.1"/>
    </source>
</evidence>
<feature type="domain" description="GH18" evidence="6">
    <location>
        <begin position="30"/>
        <end position="386"/>
    </location>
</feature>
<dbReference type="InterPro" id="IPR017853">
    <property type="entry name" value="GH"/>
</dbReference>
<comment type="similarity">
    <text evidence="4">Belongs to the glycosyl hydrolase 18 family.</text>
</comment>
<dbReference type="PANTHER" id="PTHR46066">
    <property type="entry name" value="CHITINASE DOMAIN-CONTAINING PROTEIN 1 FAMILY MEMBER"/>
    <property type="match status" value="1"/>
</dbReference>
<organism evidence="7 8">
    <name type="scientific">Candidatus Kaiserbacteria bacterium RIFCSPHIGHO2_02_FULL_49_11</name>
    <dbReference type="NCBI Taxonomy" id="1798489"/>
    <lineage>
        <taxon>Bacteria</taxon>
        <taxon>Candidatus Kaiseribacteriota</taxon>
    </lineage>
</organism>
<dbReference type="GO" id="GO:0008061">
    <property type="term" value="F:chitin binding"/>
    <property type="evidence" value="ECO:0007669"/>
    <property type="project" value="InterPro"/>
</dbReference>
<protein>
    <recommendedName>
        <fullName evidence="6">GH18 domain-containing protein</fullName>
    </recommendedName>
</protein>
<dbReference type="SMART" id="SM00636">
    <property type="entry name" value="Glyco_18"/>
    <property type="match status" value="1"/>
</dbReference>
<dbReference type="EMBL" id="MFLC01000025">
    <property type="protein sequence ID" value="OGG55032.1"/>
    <property type="molecule type" value="Genomic_DNA"/>
</dbReference>
<evidence type="ECO:0000256" key="5">
    <source>
        <dbReference type="SAM" id="SignalP"/>
    </source>
</evidence>
<dbReference type="InterPro" id="IPR001579">
    <property type="entry name" value="Glyco_hydro_18_chit_AS"/>
</dbReference>